<keyword evidence="2 4" id="KW-0658">Purine biosynthesis</keyword>
<dbReference type="SUPFAM" id="SSF56059">
    <property type="entry name" value="Glutathione synthetase ATP-binding domain-like"/>
    <property type="match status" value="1"/>
</dbReference>
<organism evidence="7 8">
    <name type="scientific">Persicirhabdus sediminis</name>
    <dbReference type="NCBI Taxonomy" id="454144"/>
    <lineage>
        <taxon>Bacteria</taxon>
        <taxon>Pseudomonadati</taxon>
        <taxon>Verrucomicrobiota</taxon>
        <taxon>Verrucomicrobiia</taxon>
        <taxon>Verrucomicrobiales</taxon>
        <taxon>Verrucomicrobiaceae</taxon>
        <taxon>Persicirhabdus</taxon>
    </lineage>
</organism>
<dbReference type="InterPro" id="IPR005875">
    <property type="entry name" value="PurK"/>
</dbReference>
<proteinExistence type="inferred from homology"/>
<feature type="binding site" evidence="4">
    <location>
        <position position="215"/>
    </location>
    <ligand>
        <name>ATP</name>
        <dbReference type="ChEBI" id="CHEBI:30616"/>
    </ligand>
</feature>
<dbReference type="Gene3D" id="3.30.470.20">
    <property type="entry name" value="ATP-grasp fold, B domain"/>
    <property type="match status" value="1"/>
</dbReference>
<dbReference type="Gene3D" id="3.30.1490.20">
    <property type="entry name" value="ATP-grasp fold, A domain"/>
    <property type="match status" value="1"/>
</dbReference>
<feature type="domain" description="ATP-grasp" evidence="6">
    <location>
        <begin position="113"/>
        <end position="299"/>
    </location>
</feature>
<keyword evidence="3 4" id="KW-0067">ATP-binding</keyword>
<dbReference type="EC" id="6.3.4.18" evidence="4 5"/>
<protein>
    <recommendedName>
        <fullName evidence="4 5">N5-carboxyaminoimidazole ribonucleotide synthase</fullName>
        <shortName evidence="4 5">N5-CAIR synthase</shortName>
        <ecNumber evidence="4 5">6.3.4.18</ecNumber>
    </recommendedName>
    <alternativeName>
        <fullName evidence="4 5">5-(carboxyamino)imidazole ribonucleotide synthetase</fullName>
    </alternativeName>
</protein>
<dbReference type="SUPFAM" id="SSF51246">
    <property type="entry name" value="Rudiment single hybrid motif"/>
    <property type="match status" value="1"/>
</dbReference>
<dbReference type="InterPro" id="IPR013815">
    <property type="entry name" value="ATP_grasp_subdomain_1"/>
</dbReference>
<feature type="binding site" evidence="4">
    <location>
        <begin position="269"/>
        <end position="270"/>
    </location>
    <ligand>
        <name>ATP</name>
        <dbReference type="ChEBI" id="CHEBI:30616"/>
    </ligand>
</feature>
<dbReference type="GO" id="GO:0034028">
    <property type="term" value="F:5-(carboxyamino)imidazole ribonucleotide synthase activity"/>
    <property type="evidence" value="ECO:0007669"/>
    <property type="project" value="UniProtKB-UniRule"/>
</dbReference>
<evidence type="ECO:0000256" key="3">
    <source>
        <dbReference type="ARBA" id="ARBA00022840"/>
    </source>
</evidence>
<comment type="pathway">
    <text evidence="4 5">Purine metabolism; IMP biosynthesis via de novo pathway; 5-amino-1-(5-phospho-D-ribosyl)imidazole-4-carboxylate from 5-amino-1-(5-phospho-D-ribosyl)imidazole (N5-CAIR route): step 1/2.</text>
</comment>
<dbReference type="AlphaFoldDB" id="A0A8J7SFP3"/>
<dbReference type="Pfam" id="PF02222">
    <property type="entry name" value="ATP-grasp"/>
    <property type="match status" value="1"/>
</dbReference>
<dbReference type="Pfam" id="PF22660">
    <property type="entry name" value="RS_preATP-grasp-like"/>
    <property type="match status" value="1"/>
</dbReference>
<comment type="catalytic activity">
    <reaction evidence="4 5">
        <text>5-amino-1-(5-phospho-beta-D-ribosyl)imidazole + hydrogencarbonate + ATP = 5-carboxyamino-1-(5-phospho-D-ribosyl)imidazole + ADP + phosphate + 2 H(+)</text>
        <dbReference type="Rhea" id="RHEA:19317"/>
        <dbReference type="ChEBI" id="CHEBI:15378"/>
        <dbReference type="ChEBI" id="CHEBI:17544"/>
        <dbReference type="ChEBI" id="CHEBI:30616"/>
        <dbReference type="ChEBI" id="CHEBI:43474"/>
        <dbReference type="ChEBI" id="CHEBI:58730"/>
        <dbReference type="ChEBI" id="CHEBI:137981"/>
        <dbReference type="ChEBI" id="CHEBI:456216"/>
        <dbReference type="EC" id="6.3.4.18"/>
    </reaction>
</comment>
<comment type="subunit">
    <text evidence="4 5">Homodimer.</text>
</comment>
<dbReference type="InterPro" id="IPR011761">
    <property type="entry name" value="ATP-grasp"/>
</dbReference>
<dbReference type="Pfam" id="PF17769">
    <property type="entry name" value="PurK_C"/>
    <property type="match status" value="1"/>
</dbReference>
<dbReference type="NCBIfam" id="NF004676">
    <property type="entry name" value="PRK06019.1-2"/>
    <property type="match status" value="1"/>
</dbReference>
<name>A0A8J7SFP3_9BACT</name>
<dbReference type="NCBIfam" id="NF004679">
    <property type="entry name" value="PRK06019.1-5"/>
    <property type="match status" value="1"/>
</dbReference>
<feature type="binding site" evidence="4">
    <location>
        <begin position="184"/>
        <end position="187"/>
    </location>
    <ligand>
        <name>ATP</name>
        <dbReference type="ChEBI" id="CHEBI:30616"/>
    </ligand>
</feature>
<dbReference type="Proteomes" id="UP000624703">
    <property type="component" value="Unassembled WGS sequence"/>
</dbReference>
<feature type="binding site" evidence="4">
    <location>
        <position position="192"/>
    </location>
    <ligand>
        <name>ATP</name>
        <dbReference type="ChEBI" id="CHEBI:30616"/>
    </ligand>
</feature>
<dbReference type="UniPathway" id="UPA00074">
    <property type="reaction ID" value="UER00942"/>
</dbReference>
<feature type="binding site" evidence="4">
    <location>
        <position position="149"/>
    </location>
    <ligand>
        <name>ATP</name>
        <dbReference type="ChEBI" id="CHEBI:30616"/>
    </ligand>
</feature>
<comment type="similarity">
    <text evidence="4 5">Belongs to the PurK/PurT family.</text>
</comment>
<dbReference type="RefSeq" id="WP_200309584.1">
    <property type="nucleotide sequence ID" value="NZ_JAENIM010000008.1"/>
</dbReference>
<dbReference type="InterPro" id="IPR016185">
    <property type="entry name" value="PreATP-grasp_dom_sf"/>
</dbReference>
<dbReference type="GO" id="GO:0005524">
    <property type="term" value="F:ATP binding"/>
    <property type="evidence" value="ECO:0007669"/>
    <property type="project" value="UniProtKB-UniRule"/>
</dbReference>
<dbReference type="GO" id="GO:0006189">
    <property type="term" value="P:'de novo' IMP biosynthetic process"/>
    <property type="evidence" value="ECO:0007669"/>
    <property type="project" value="UniProtKB-UniRule"/>
</dbReference>
<comment type="caution">
    <text evidence="7">The sequence shown here is derived from an EMBL/GenBank/DDBJ whole genome shotgun (WGS) entry which is preliminary data.</text>
</comment>
<dbReference type="InterPro" id="IPR054350">
    <property type="entry name" value="PurT/PurK_preATP-grasp"/>
</dbReference>
<evidence type="ECO:0000256" key="2">
    <source>
        <dbReference type="ARBA" id="ARBA00022755"/>
    </source>
</evidence>
<dbReference type="PANTHER" id="PTHR11609">
    <property type="entry name" value="PURINE BIOSYNTHESIS PROTEIN 6/7, PUR6/7"/>
    <property type="match status" value="1"/>
</dbReference>
<dbReference type="PANTHER" id="PTHR11609:SF5">
    <property type="entry name" value="PHOSPHORIBOSYLAMINOIMIDAZOLE CARBOXYLASE"/>
    <property type="match status" value="1"/>
</dbReference>
<keyword evidence="4 5" id="KW-0436">Ligase</keyword>
<comment type="function">
    <text evidence="5">Catalyzes the ATP-dependent conversion of 5-aminoimidazole ribonucleotide (AIR) and HCO(3)- to N5-carboxyaminoimidazole ribonucleotide (N5-CAIR).</text>
</comment>
<evidence type="ECO:0000313" key="7">
    <source>
        <dbReference type="EMBL" id="MBK1789600.1"/>
    </source>
</evidence>
<dbReference type="HAMAP" id="MF_01928">
    <property type="entry name" value="PurK"/>
    <property type="match status" value="1"/>
</dbReference>
<dbReference type="GO" id="GO:0046872">
    <property type="term" value="F:metal ion binding"/>
    <property type="evidence" value="ECO:0007669"/>
    <property type="project" value="InterPro"/>
</dbReference>
<dbReference type="NCBIfam" id="TIGR01161">
    <property type="entry name" value="purK"/>
    <property type="match status" value="1"/>
</dbReference>
<evidence type="ECO:0000313" key="8">
    <source>
        <dbReference type="Proteomes" id="UP000624703"/>
    </source>
</evidence>
<evidence type="ECO:0000256" key="1">
    <source>
        <dbReference type="ARBA" id="ARBA00022741"/>
    </source>
</evidence>
<dbReference type="InterPro" id="IPR011054">
    <property type="entry name" value="Rudment_hybrid_motif"/>
</dbReference>
<gene>
    <name evidence="4 5" type="primary">purK</name>
    <name evidence="7" type="ORF">JIN82_00375</name>
</gene>
<dbReference type="Gene3D" id="3.40.50.20">
    <property type="match status" value="1"/>
</dbReference>
<sequence length="385" mass="42569">MSATKRFQPGSTIGIVGGGQLGMMLAVKAKQYGYKIVVWTGGSESPAAKFADATVDGAYDDPASLAEFVAAADFATVEFENLPVEMLRQLEQEIPLSPNSNAIYTCQRRDLEKTFLRENNIPRAMFELVHNADELAKAVERVGAQGVLKTASFGYDGKGQQRLHGGEDLAQVWQDFGSDCAVFEQWVQFEKELSIMVARDAEGNCVFYDPAENVHRHHILDHSIVPARASDEVMENARQIAQKIVEALDYQGIMGVEFFLKADGQLVVNEMAPRPHNSGHHTMDACETSQFEQQLRAVAGLSLGSTRLLSPVVMLNLLSDVWKNSGDQPDWNPLWDDGSATLHLYGKAYVKGRRKLGHVNFLAKDGLADPLDRAKTIQQKWFAEV</sequence>
<evidence type="ECO:0000256" key="5">
    <source>
        <dbReference type="RuleBase" id="RU361200"/>
    </source>
</evidence>
<evidence type="ECO:0000256" key="4">
    <source>
        <dbReference type="HAMAP-Rule" id="MF_01928"/>
    </source>
</evidence>
<comment type="function">
    <text evidence="4">Catalyzes the ATP-dependent conversion of 5-aminoimidazole ribonucleotide (AIR) and HCO(3)(-) to N5-carboxyaminoimidazole ribonucleotide (N5-CAIR).</text>
</comment>
<dbReference type="GO" id="GO:0005829">
    <property type="term" value="C:cytosol"/>
    <property type="evidence" value="ECO:0007669"/>
    <property type="project" value="TreeGrafter"/>
</dbReference>
<dbReference type="EMBL" id="JAENIM010000008">
    <property type="protein sequence ID" value="MBK1789600.1"/>
    <property type="molecule type" value="Genomic_DNA"/>
</dbReference>
<accession>A0A8J7SFP3</accession>
<dbReference type="InterPro" id="IPR040686">
    <property type="entry name" value="PurK_C"/>
</dbReference>
<dbReference type="InterPro" id="IPR003135">
    <property type="entry name" value="ATP-grasp_carboxylate-amine"/>
</dbReference>
<evidence type="ECO:0000259" key="6">
    <source>
        <dbReference type="PROSITE" id="PS50975"/>
    </source>
</evidence>
<feature type="binding site" evidence="4">
    <location>
        <begin position="154"/>
        <end position="160"/>
    </location>
    <ligand>
        <name>ATP</name>
        <dbReference type="ChEBI" id="CHEBI:30616"/>
    </ligand>
</feature>
<dbReference type="GO" id="GO:0004638">
    <property type="term" value="F:phosphoribosylaminoimidazole carboxylase activity"/>
    <property type="evidence" value="ECO:0007669"/>
    <property type="project" value="InterPro"/>
</dbReference>
<keyword evidence="8" id="KW-1185">Reference proteome</keyword>
<feature type="binding site" evidence="4">
    <location>
        <position position="109"/>
    </location>
    <ligand>
        <name>ATP</name>
        <dbReference type="ChEBI" id="CHEBI:30616"/>
    </ligand>
</feature>
<dbReference type="NCBIfam" id="NF004675">
    <property type="entry name" value="PRK06019.1-1"/>
    <property type="match status" value="1"/>
</dbReference>
<reference evidence="7" key="1">
    <citation type="submission" date="2021-01" db="EMBL/GenBank/DDBJ databases">
        <title>Modified the classification status of verrucomicrobia.</title>
        <authorList>
            <person name="Feng X."/>
        </authorList>
    </citation>
    <scope>NUCLEOTIDE SEQUENCE</scope>
    <source>
        <strain evidence="7">_KCTC 22039</strain>
    </source>
</reference>
<keyword evidence="1 4" id="KW-0547">Nucleotide-binding</keyword>
<dbReference type="PROSITE" id="PS50975">
    <property type="entry name" value="ATP_GRASP"/>
    <property type="match status" value="1"/>
</dbReference>
<dbReference type="SUPFAM" id="SSF52440">
    <property type="entry name" value="PreATP-grasp domain"/>
    <property type="match status" value="1"/>
</dbReference>